<accession>L9X8S4</accession>
<keyword evidence="4" id="KW-1185">Reference proteome</keyword>
<comment type="caution">
    <text evidence="3">The sequence shown here is derived from an EMBL/GenBank/DDBJ whole genome shotgun (WGS) entry which is preliminary data.</text>
</comment>
<sequence length="421" mass="44274">MDVNRQRLRRDIEENAAFGATDAESGRGRTVLAGTEANREARDRFVDHCADAGLEVSVDAVGNVAATWVPENADPEAAPVATGSHLDSVPEGGIFDGPLGVYGALEAVRTLQETNLKGSLERPITVVSFTEEEGTRFGGGMFGSSVATGRRSVDDALAATDDEGIAVEDALESIGYRGEGALDAGAWDAFLELHIEQDTRLEERGIPVGIVTTITGITHATAEFVGEANHAGATGMDERTDALAAASEFVLDVESAGREHADAGEGTAVATVGKSRVRPNATNVVPGTVELGVDVRDVEYDTMETILEDATTTLERLEAERGVETGFEREIDVEPAPMDRRCRDALEQAGAEAGIDTVELHSGAAHDAMRVSRVTDAGMLFAPSRDGLSHTPLEWTDWEDCATATQVLAGALAELAGADEG</sequence>
<dbReference type="AlphaFoldDB" id="L9X8S4"/>
<dbReference type="RefSeq" id="WP_005555752.1">
    <property type="nucleotide sequence ID" value="NZ_AOIB01000021.1"/>
</dbReference>
<evidence type="ECO:0000256" key="1">
    <source>
        <dbReference type="ARBA" id="ARBA00022801"/>
    </source>
</evidence>
<dbReference type="InterPro" id="IPR002933">
    <property type="entry name" value="Peptidase_M20"/>
</dbReference>
<reference evidence="3 4" key="1">
    <citation type="journal article" date="2014" name="PLoS Genet.">
        <title>Phylogenetically driven sequencing of extremely halophilic archaea reveals strategies for static and dynamic osmo-response.</title>
        <authorList>
            <person name="Becker E.A."/>
            <person name="Seitzer P.M."/>
            <person name="Tritt A."/>
            <person name="Larsen D."/>
            <person name="Krusor M."/>
            <person name="Yao A.I."/>
            <person name="Wu D."/>
            <person name="Madern D."/>
            <person name="Eisen J.A."/>
            <person name="Darling A.E."/>
            <person name="Facciotti M.T."/>
        </authorList>
    </citation>
    <scope>NUCLEOTIDE SEQUENCE [LARGE SCALE GENOMIC DNA]</scope>
    <source>
        <strain evidence="3 4">DSM 10524</strain>
    </source>
</reference>
<dbReference type="eggNOG" id="arCOG01109">
    <property type="taxonomic scope" value="Archaea"/>
</dbReference>
<dbReference type="PANTHER" id="PTHR32494">
    <property type="entry name" value="ALLANTOATE DEIMINASE-RELATED"/>
    <property type="match status" value="1"/>
</dbReference>
<dbReference type="Gene3D" id="3.30.70.360">
    <property type="match status" value="1"/>
</dbReference>
<evidence type="ECO:0000259" key="2">
    <source>
        <dbReference type="Pfam" id="PF07687"/>
    </source>
</evidence>
<dbReference type="OrthoDB" id="35906at2157"/>
<dbReference type="EMBL" id="AOIB01000021">
    <property type="protein sequence ID" value="ELY58125.1"/>
    <property type="molecule type" value="Genomic_DNA"/>
</dbReference>
<feature type="domain" description="Peptidase M20 dimerisation" evidence="2">
    <location>
        <begin position="215"/>
        <end position="317"/>
    </location>
</feature>
<gene>
    <name evidence="3" type="ORF">C491_10029</name>
</gene>
<dbReference type="PANTHER" id="PTHR32494:SF5">
    <property type="entry name" value="ALLANTOATE AMIDOHYDROLASE"/>
    <property type="match status" value="1"/>
</dbReference>
<dbReference type="Proteomes" id="UP000011688">
    <property type="component" value="Unassembled WGS sequence"/>
</dbReference>
<dbReference type="CDD" id="cd03884">
    <property type="entry name" value="M20_bAS"/>
    <property type="match status" value="1"/>
</dbReference>
<dbReference type="SUPFAM" id="SSF53187">
    <property type="entry name" value="Zn-dependent exopeptidases"/>
    <property type="match status" value="1"/>
</dbReference>
<dbReference type="InterPro" id="IPR036264">
    <property type="entry name" value="Bact_exopeptidase_dim_dom"/>
</dbReference>
<dbReference type="STRING" id="1227497.C491_10029"/>
<evidence type="ECO:0000313" key="3">
    <source>
        <dbReference type="EMBL" id="ELY58125.1"/>
    </source>
</evidence>
<organism evidence="3 4">
    <name type="scientific">Natronococcus amylolyticus DSM 10524</name>
    <dbReference type="NCBI Taxonomy" id="1227497"/>
    <lineage>
        <taxon>Archaea</taxon>
        <taxon>Methanobacteriati</taxon>
        <taxon>Methanobacteriota</taxon>
        <taxon>Stenosarchaea group</taxon>
        <taxon>Halobacteria</taxon>
        <taxon>Halobacteriales</taxon>
        <taxon>Natrialbaceae</taxon>
        <taxon>Natronococcus</taxon>
    </lineage>
</organism>
<dbReference type="InterPro" id="IPR011650">
    <property type="entry name" value="Peptidase_M20_dimer"/>
</dbReference>
<dbReference type="SUPFAM" id="SSF55031">
    <property type="entry name" value="Bacterial exopeptidase dimerisation domain"/>
    <property type="match status" value="1"/>
</dbReference>
<dbReference type="Pfam" id="PF01546">
    <property type="entry name" value="Peptidase_M20"/>
    <property type="match status" value="1"/>
</dbReference>
<name>L9X8S4_9EURY</name>
<dbReference type="GO" id="GO:0016813">
    <property type="term" value="F:hydrolase activity, acting on carbon-nitrogen (but not peptide) bonds, in linear amidines"/>
    <property type="evidence" value="ECO:0007669"/>
    <property type="project" value="InterPro"/>
</dbReference>
<dbReference type="PATRIC" id="fig|1227497.3.peg.2069"/>
<dbReference type="Gene3D" id="3.40.630.10">
    <property type="entry name" value="Zn peptidases"/>
    <property type="match status" value="1"/>
</dbReference>
<proteinExistence type="predicted"/>
<dbReference type="InterPro" id="IPR010158">
    <property type="entry name" value="Amidase_Cbmase"/>
</dbReference>
<protein>
    <submittedName>
        <fullName evidence="3">Hydantoinase/carbamoylase family amidase</fullName>
    </submittedName>
</protein>
<dbReference type="NCBIfam" id="TIGR01879">
    <property type="entry name" value="hydantase"/>
    <property type="match status" value="1"/>
</dbReference>
<evidence type="ECO:0000313" key="4">
    <source>
        <dbReference type="Proteomes" id="UP000011688"/>
    </source>
</evidence>
<dbReference type="PIRSF" id="PIRSF001235">
    <property type="entry name" value="Amidase_carbamoylase"/>
    <property type="match status" value="1"/>
</dbReference>
<keyword evidence="1" id="KW-0378">Hydrolase</keyword>
<dbReference type="Pfam" id="PF07687">
    <property type="entry name" value="M20_dimer"/>
    <property type="match status" value="1"/>
</dbReference>